<keyword evidence="2" id="KW-0547">Nucleotide-binding</keyword>
<dbReference type="Proteomes" id="UP000006671">
    <property type="component" value="Unassembled WGS sequence"/>
</dbReference>
<dbReference type="PROSITE" id="PS51221">
    <property type="entry name" value="TTL"/>
    <property type="match status" value="1"/>
</dbReference>
<evidence type="ECO:0000313" key="5">
    <source>
        <dbReference type="EMBL" id="EFC41096.1"/>
    </source>
</evidence>
<accession>D2VQ09</accession>
<dbReference type="KEGG" id="ngr:NAEGRDRAFT_80835"/>
<dbReference type="GO" id="GO:0070740">
    <property type="term" value="F:tubulin-glutamic acid ligase activity"/>
    <property type="evidence" value="ECO:0007669"/>
    <property type="project" value="TreeGrafter"/>
</dbReference>
<dbReference type="eggNOG" id="KOG2158">
    <property type="taxonomic scope" value="Eukaryota"/>
</dbReference>
<dbReference type="Gene3D" id="3.30.470.20">
    <property type="entry name" value="ATP-grasp fold, B domain"/>
    <property type="match status" value="1"/>
</dbReference>
<dbReference type="PANTHER" id="PTHR12241:SF147">
    <property type="entry name" value="TUBULIN POLYGLUTAMYLASE TTLL7"/>
    <property type="match status" value="1"/>
</dbReference>
<dbReference type="OMA" id="ILENIMW"/>
<feature type="compositionally biased region" description="Low complexity" evidence="4">
    <location>
        <begin position="42"/>
        <end position="67"/>
    </location>
</feature>
<keyword evidence="3" id="KW-0067">ATP-binding</keyword>
<dbReference type="GO" id="GO:0005524">
    <property type="term" value="F:ATP binding"/>
    <property type="evidence" value="ECO:0007669"/>
    <property type="project" value="UniProtKB-KW"/>
</dbReference>
<dbReference type="RefSeq" id="XP_002673840.1">
    <property type="nucleotide sequence ID" value="XM_002673794.1"/>
</dbReference>
<keyword evidence="1" id="KW-0436">Ligase</keyword>
<dbReference type="OrthoDB" id="202825at2759"/>
<evidence type="ECO:0000256" key="3">
    <source>
        <dbReference type="ARBA" id="ARBA00022840"/>
    </source>
</evidence>
<dbReference type="SUPFAM" id="SSF56059">
    <property type="entry name" value="Glutathione synthetase ATP-binding domain-like"/>
    <property type="match status" value="1"/>
</dbReference>
<feature type="compositionally biased region" description="Polar residues" evidence="4">
    <location>
        <begin position="509"/>
        <end position="521"/>
    </location>
</feature>
<evidence type="ECO:0000256" key="2">
    <source>
        <dbReference type="ARBA" id="ARBA00022741"/>
    </source>
</evidence>
<dbReference type="InParanoid" id="D2VQ09"/>
<name>D2VQ09_NAEGR</name>
<dbReference type="AlphaFoldDB" id="D2VQ09"/>
<evidence type="ECO:0008006" key="7">
    <source>
        <dbReference type="Google" id="ProtNLM"/>
    </source>
</evidence>
<feature type="compositionally biased region" description="Polar residues" evidence="4">
    <location>
        <begin position="627"/>
        <end position="638"/>
    </location>
</feature>
<gene>
    <name evidence="5" type="ORF">NAEGRDRAFT_80835</name>
</gene>
<proteinExistence type="predicted"/>
<dbReference type="GeneID" id="8855966"/>
<dbReference type="PANTHER" id="PTHR12241">
    <property type="entry name" value="TUBULIN POLYGLUTAMYLASE"/>
    <property type="match status" value="1"/>
</dbReference>
<evidence type="ECO:0000256" key="4">
    <source>
        <dbReference type="SAM" id="MobiDB-lite"/>
    </source>
</evidence>
<sequence>MENIDTMEYNTNDIDTNSLSASSEMEDTPRIEKEEEEDVQNASTPSSPASPTDTRSESPSTGRESSSNPPIIVDLTNCKYNVVRDACLASGWKIRKPTSNAKDFTVFWMDQSSAPDRVMKLRTFQKINHFPAMGGICRKIPLARNMKRLKKSFPDEFSFLPSSWVLPQEYCKFKSSKKIIGKTYIIKPTAGCQGKGIVITQDPTDAERYGDCVVQLYVDRPFLIDGYKFDLRVYALVLCIDPLKIFMYQDGLVRICTEKYKAPTQTNIKTECMHLTNYSVNKKSDGFEYDPNNFSVGSKRNFAFLNDYLEGKGYSPEKVWGDVGDIINKTVLSIYPQLVSQYKTSLSQKHGDFVCFEILGFDVLLDEKMNPWLLEVNHSPSFNTDTPLDRHVKFNLLTETMKMLAIDPNDRIVGMKLEKALSKERITGNANEEVDQILKSMASREELVDFHTKKEDDIMSQGKYKRIYPSSDNKMEKYSKFIEKATAEFMAAQSHFNTASSSAKQVSFGTSKTPTLRSKSPTCVAGQERIKTTNDTERRSKSVTSTRAGSAPKTGERVITKAKSAAKIMLPSAEITSKWLEKRKGNQRRQPFKMATTNLEYKEANPEVLEEEIDEELLELMDDPSKNQRQISSKGWSP</sequence>
<feature type="compositionally biased region" description="Basic and acidic residues" evidence="4">
    <location>
        <begin position="528"/>
        <end position="540"/>
    </location>
</feature>
<dbReference type="STRING" id="5762.D2VQ09"/>
<dbReference type="GO" id="GO:0000226">
    <property type="term" value="P:microtubule cytoskeleton organization"/>
    <property type="evidence" value="ECO:0007669"/>
    <property type="project" value="TreeGrafter"/>
</dbReference>
<evidence type="ECO:0000313" key="6">
    <source>
        <dbReference type="Proteomes" id="UP000006671"/>
    </source>
</evidence>
<dbReference type="VEuPathDB" id="AmoebaDB:NAEGRDRAFT_80835"/>
<dbReference type="EMBL" id="GG738888">
    <property type="protein sequence ID" value="EFC41096.1"/>
    <property type="molecule type" value="Genomic_DNA"/>
</dbReference>
<feature type="region of interest" description="Disordered" evidence="4">
    <location>
        <begin position="619"/>
        <end position="638"/>
    </location>
</feature>
<dbReference type="GO" id="GO:0015631">
    <property type="term" value="F:tubulin binding"/>
    <property type="evidence" value="ECO:0007669"/>
    <property type="project" value="TreeGrafter"/>
</dbReference>
<dbReference type="GO" id="GO:0036064">
    <property type="term" value="C:ciliary basal body"/>
    <property type="evidence" value="ECO:0007669"/>
    <property type="project" value="TreeGrafter"/>
</dbReference>
<feature type="region of interest" description="Disordered" evidence="4">
    <location>
        <begin position="1"/>
        <end position="70"/>
    </location>
</feature>
<reference evidence="5 6" key="1">
    <citation type="journal article" date="2010" name="Cell">
        <title>The genome of Naegleria gruberi illuminates early eukaryotic versatility.</title>
        <authorList>
            <person name="Fritz-Laylin L.K."/>
            <person name="Prochnik S.E."/>
            <person name="Ginger M.L."/>
            <person name="Dacks J.B."/>
            <person name="Carpenter M.L."/>
            <person name="Field M.C."/>
            <person name="Kuo A."/>
            <person name="Paredez A."/>
            <person name="Chapman J."/>
            <person name="Pham J."/>
            <person name="Shu S."/>
            <person name="Neupane R."/>
            <person name="Cipriano M."/>
            <person name="Mancuso J."/>
            <person name="Tu H."/>
            <person name="Salamov A."/>
            <person name="Lindquist E."/>
            <person name="Shapiro H."/>
            <person name="Lucas S."/>
            <person name="Grigoriev I.V."/>
            <person name="Cande W.Z."/>
            <person name="Fulton C."/>
            <person name="Rokhsar D.S."/>
            <person name="Dawson S.C."/>
        </authorList>
    </citation>
    <scope>NUCLEOTIDE SEQUENCE [LARGE SCALE GENOMIC DNA]</scope>
    <source>
        <strain evidence="5 6">NEG-M</strain>
    </source>
</reference>
<feature type="compositionally biased region" description="Polar residues" evidence="4">
    <location>
        <begin position="8"/>
        <end position="23"/>
    </location>
</feature>
<dbReference type="InterPro" id="IPR004344">
    <property type="entry name" value="TTL/TTLL_fam"/>
</dbReference>
<dbReference type="Pfam" id="PF03133">
    <property type="entry name" value="TTL"/>
    <property type="match status" value="1"/>
</dbReference>
<feature type="region of interest" description="Disordered" evidence="4">
    <location>
        <begin position="509"/>
        <end position="556"/>
    </location>
</feature>
<organism evidence="6">
    <name type="scientific">Naegleria gruberi</name>
    <name type="common">Amoeba</name>
    <dbReference type="NCBI Taxonomy" id="5762"/>
    <lineage>
        <taxon>Eukaryota</taxon>
        <taxon>Discoba</taxon>
        <taxon>Heterolobosea</taxon>
        <taxon>Tetramitia</taxon>
        <taxon>Eutetramitia</taxon>
        <taxon>Vahlkampfiidae</taxon>
        <taxon>Naegleria</taxon>
    </lineage>
</organism>
<protein>
    <recommendedName>
        <fullName evidence="7">Tubulin tyrosine ligase</fullName>
    </recommendedName>
</protein>
<evidence type="ECO:0000256" key="1">
    <source>
        <dbReference type="ARBA" id="ARBA00022598"/>
    </source>
</evidence>
<keyword evidence="6" id="KW-1185">Reference proteome</keyword>